<keyword evidence="2" id="KW-1133">Transmembrane helix</keyword>
<feature type="transmembrane region" description="Helical" evidence="2">
    <location>
        <begin position="58"/>
        <end position="77"/>
    </location>
</feature>
<protein>
    <submittedName>
        <fullName evidence="3">Uncharacterized protein</fullName>
    </submittedName>
</protein>
<evidence type="ECO:0000256" key="2">
    <source>
        <dbReference type="SAM" id="Phobius"/>
    </source>
</evidence>
<reference evidence="3 4" key="1">
    <citation type="submission" date="2020-11" db="EMBL/GenBank/DDBJ databases">
        <title>Pseudomonas fulva producing VIM-24.</title>
        <authorList>
            <person name="Liu S."/>
        </authorList>
    </citation>
    <scope>NUCLEOTIDE SEQUENCE [LARGE SCALE GENOMIC DNA]</scope>
    <source>
        <strain evidence="3 4">ZDHY414</strain>
    </source>
</reference>
<dbReference type="Proteomes" id="UP000594430">
    <property type="component" value="Chromosome"/>
</dbReference>
<accession>A0A7S9LEE7</accession>
<feature type="region of interest" description="Disordered" evidence="1">
    <location>
        <begin position="20"/>
        <end position="40"/>
    </location>
</feature>
<evidence type="ECO:0000313" key="4">
    <source>
        <dbReference type="Proteomes" id="UP000594430"/>
    </source>
</evidence>
<organism evidence="3 4">
    <name type="scientific">Pseudomonas fulva</name>
    <dbReference type="NCBI Taxonomy" id="47880"/>
    <lineage>
        <taxon>Bacteria</taxon>
        <taxon>Pseudomonadati</taxon>
        <taxon>Pseudomonadota</taxon>
        <taxon>Gammaproteobacteria</taxon>
        <taxon>Pseudomonadales</taxon>
        <taxon>Pseudomonadaceae</taxon>
        <taxon>Pseudomonas</taxon>
    </lineage>
</organism>
<gene>
    <name evidence="3" type="ORF">IZU98_14235</name>
</gene>
<keyword evidence="2" id="KW-0812">Transmembrane</keyword>
<dbReference type="AlphaFoldDB" id="A0A7S9LEE7"/>
<dbReference type="EMBL" id="CP064946">
    <property type="protein sequence ID" value="QPH47563.1"/>
    <property type="molecule type" value="Genomic_DNA"/>
</dbReference>
<keyword evidence="2" id="KW-0472">Membrane</keyword>
<feature type="compositionally biased region" description="Basic and acidic residues" evidence="1">
    <location>
        <begin position="20"/>
        <end position="38"/>
    </location>
</feature>
<evidence type="ECO:0000313" key="3">
    <source>
        <dbReference type="EMBL" id="QPH47563.1"/>
    </source>
</evidence>
<proteinExistence type="predicted"/>
<name>A0A7S9LEE7_9PSED</name>
<evidence type="ECO:0000256" key="1">
    <source>
        <dbReference type="SAM" id="MobiDB-lite"/>
    </source>
</evidence>
<dbReference type="RefSeq" id="WP_088523591.1">
    <property type="nucleotide sequence ID" value="NZ_CP064943.1"/>
</dbReference>
<sequence>MTNLRATKADLAELRKDMDNLGTDLRKDPQTMRNDPLKDTNTFHAQNQTQFSQHDNKLLVRLGVMFSFAAGTMIAVLKYL</sequence>